<dbReference type="eggNOG" id="COG1235">
    <property type="taxonomic scope" value="Bacteria"/>
</dbReference>
<evidence type="ECO:0000313" key="3">
    <source>
        <dbReference type="Proteomes" id="UP000016638"/>
    </source>
</evidence>
<organism evidence="2 3">
    <name type="scientific">Olsenella profusa F0195</name>
    <dbReference type="NCBI Taxonomy" id="1125712"/>
    <lineage>
        <taxon>Bacteria</taxon>
        <taxon>Bacillati</taxon>
        <taxon>Actinomycetota</taxon>
        <taxon>Coriobacteriia</taxon>
        <taxon>Coriobacteriales</taxon>
        <taxon>Atopobiaceae</taxon>
        <taxon>Olsenella</taxon>
    </lineage>
</organism>
<dbReference type="PANTHER" id="PTHR47619">
    <property type="entry name" value="METALLO-HYDROLASE YYCJ-RELATED"/>
    <property type="match status" value="1"/>
</dbReference>
<dbReference type="Pfam" id="PF12706">
    <property type="entry name" value="Lactamase_B_2"/>
    <property type="match status" value="1"/>
</dbReference>
<dbReference type="STRING" id="1125712.HMPREF1316_2590"/>
<proteinExistence type="predicted"/>
<gene>
    <name evidence="2" type="ORF">HMPREF1316_2590</name>
</gene>
<comment type="caution">
    <text evidence="2">The sequence shown here is derived from an EMBL/GenBank/DDBJ whole genome shotgun (WGS) entry which is preliminary data.</text>
</comment>
<dbReference type="SUPFAM" id="SSF56281">
    <property type="entry name" value="Metallo-hydrolase/oxidoreductase"/>
    <property type="match status" value="1"/>
</dbReference>
<dbReference type="SMART" id="SM00849">
    <property type="entry name" value="Lactamase_B"/>
    <property type="match status" value="1"/>
</dbReference>
<name>U2SZ66_9ACTN</name>
<evidence type="ECO:0000313" key="2">
    <source>
        <dbReference type="EMBL" id="ERL06114.1"/>
    </source>
</evidence>
<dbReference type="OrthoDB" id="2971563at2"/>
<dbReference type="PATRIC" id="fig|1125712.3.peg.2432"/>
<dbReference type="InterPro" id="IPR036866">
    <property type="entry name" value="RibonucZ/Hydroxyglut_hydro"/>
</dbReference>
<sequence length="277" mass="29018">MQPRIHLFVLASGSKGNAAIVEGPGGGVLVDCGISFRELERRAQLVGCDLGRVRAVLVTHEHADHVSGLPVLSRRLDAGLFATAGTVGGRKSLAGVPFSLVRHDETLALAGMQLRLFPTSHDVADPFGVRFSVLDTEGATVDAVGWCTDTGMLTAEALEALRGTRILGLEANHDVGMLAHGPYPPFLRERVGGERGHLSNRQCAEALPLLVGDETESVVALHVSQRNNAPGTCIRTLAGALDADAVEPDGGALAEAHTRDGHLSVCVASQDAPLAVW</sequence>
<dbReference type="RefSeq" id="WP_021727335.1">
    <property type="nucleotide sequence ID" value="NZ_AWEZ01000070.1"/>
</dbReference>
<dbReference type="PANTHER" id="PTHR47619:SF1">
    <property type="entry name" value="EXODEOXYRIBONUCLEASE WALJ"/>
    <property type="match status" value="1"/>
</dbReference>
<dbReference type="InterPro" id="IPR052533">
    <property type="entry name" value="WalJ/YycJ-like"/>
</dbReference>
<keyword evidence="3" id="KW-1185">Reference proteome</keyword>
<dbReference type="InterPro" id="IPR001279">
    <property type="entry name" value="Metallo-B-lactamas"/>
</dbReference>
<dbReference type="AlphaFoldDB" id="U2SZ66"/>
<evidence type="ECO:0000259" key="1">
    <source>
        <dbReference type="SMART" id="SM00849"/>
    </source>
</evidence>
<dbReference type="Gene3D" id="3.60.15.10">
    <property type="entry name" value="Ribonuclease Z/Hydroxyacylglutathione hydrolase-like"/>
    <property type="match status" value="1"/>
</dbReference>
<feature type="domain" description="Metallo-beta-lactamase" evidence="1">
    <location>
        <begin position="15"/>
        <end position="180"/>
    </location>
</feature>
<accession>U2SZ66</accession>
<reference evidence="2 3" key="1">
    <citation type="submission" date="2013-08" db="EMBL/GenBank/DDBJ databases">
        <authorList>
            <person name="Durkin A.S."/>
            <person name="Haft D.R."/>
            <person name="McCorrison J."/>
            <person name="Torralba M."/>
            <person name="Gillis M."/>
            <person name="Haft D.H."/>
            <person name="Methe B."/>
            <person name="Sutton G."/>
            <person name="Nelson K.E."/>
        </authorList>
    </citation>
    <scope>NUCLEOTIDE SEQUENCE [LARGE SCALE GENOMIC DNA]</scope>
    <source>
        <strain evidence="2 3">F0195</strain>
    </source>
</reference>
<protein>
    <submittedName>
        <fullName evidence="2">Beta-lactamase family protein</fullName>
    </submittedName>
</protein>
<dbReference type="Proteomes" id="UP000016638">
    <property type="component" value="Unassembled WGS sequence"/>
</dbReference>
<dbReference type="EMBL" id="AWEZ01000070">
    <property type="protein sequence ID" value="ERL06114.1"/>
    <property type="molecule type" value="Genomic_DNA"/>
</dbReference>